<sequence>MATGFITRWTVSGDASARTITLPLLQKDDEYYQNLSYNCTVYWGDGTQSTVTSYDDTNRTHTYASNGTYDVEIRGTCEGFSFQTNGEPRVIGVIDWGNASLFNGFKNLREMFCYCSNFATTGTGKILASGNGPKYIPDIFSVTALTTVQAGLFDNLVNLESMEALFDLCSSFNYCPPDLFRYNTKVQSYKLVFEGCGALTSIPNDLFRYSPLAEVFQECFRESGLTSIPTDLFRYNPLATSFDDTFFLCHGLTAVPDGLFAYNPNVTTFSQCFYGCESLVFNPQTFWFRGSRDTRFHNKSVEFNQCFYDAGNGGTAPELWWCDFGTGTPITTACWNSQASTVTNYSHIPTAWGGPYAGAPETAPADPADSTSYALGTLLLLMNQ</sequence>
<name>A0A6J5LGN5_9CAUD</name>
<evidence type="ECO:0000313" key="2">
    <source>
        <dbReference type="EMBL" id="CAB4135176.1"/>
    </source>
</evidence>
<protein>
    <recommendedName>
        <fullName evidence="3">PKD domain-containing protein</fullName>
    </recommendedName>
</protein>
<gene>
    <name evidence="1" type="ORF">UFOVP127_26</name>
    <name evidence="2" type="ORF">UFOVP276_132</name>
</gene>
<organism evidence="1">
    <name type="scientific">uncultured Caudovirales phage</name>
    <dbReference type="NCBI Taxonomy" id="2100421"/>
    <lineage>
        <taxon>Viruses</taxon>
        <taxon>Duplodnaviria</taxon>
        <taxon>Heunggongvirae</taxon>
        <taxon>Uroviricota</taxon>
        <taxon>Caudoviricetes</taxon>
        <taxon>Peduoviridae</taxon>
        <taxon>Maltschvirus</taxon>
        <taxon>Maltschvirus maltsch</taxon>
    </lineage>
</organism>
<evidence type="ECO:0008006" key="3">
    <source>
        <dbReference type="Google" id="ProtNLM"/>
    </source>
</evidence>
<evidence type="ECO:0000313" key="1">
    <source>
        <dbReference type="EMBL" id="CAB4130829.1"/>
    </source>
</evidence>
<dbReference type="InterPro" id="IPR032675">
    <property type="entry name" value="LRR_dom_sf"/>
</dbReference>
<proteinExistence type="predicted"/>
<dbReference type="EMBL" id="LR796294">
    <property type="protein sequence ID" value="CAB4135176.1"/>
    <property type="molecule type" value="Genomic_DNA"/>
</dbReference>
<dbReference type="EMBL" id="LR796249">
    <property type="protein sequence ID" value="CAB4130829.1"/>
    <property type="molecule type" value="Genomic_DNA"/>
</dbReference>
<accession>A0A6J5LGN5</accession>
<reference evidence="1" key="1">
    <citation type="submission" date="2020-04" db="EMBL/GenBank/DDBJ databases">
        <authorList>
            <person name="Chiriac C."/>
            <person name="Salcher M."/>
            <person name="Ghai R."/>
            <person name="Kavagutti S V."/>
        </authorList>
    </citation>
    <scope>NUCLEOTIDE SEQUENCE</scope>
</reference>
<dbReference type="Gene3D" id="3.80.10.10">
    <property type="entry name" value="Ribonuclease Inhibitor"/>
    <property type="match status" value="1"/>
</dbReference>